<accession>A0A7X1ZEB5</accession>
<organism evidence="1 2">
    <name type="scientific">Roseospira navarrensis</name>
    <dbReference type="NCBI Taxonomy" id="140058"/>
    <lineage>
        <taxon>Bacteria</taxon>
        <taxon>Pseudomonadati</taxon>
        <taxon>Pseudomonadota</taxon>
        <taxon>Alphaproteobacteria</taxon>
        <taxon>Rhodospirillales</taxon>
        <taxon>Rhodospirillaceae</taxon>
        <taxon>Roseospira</taxon>
    </lineage>
</organism>
<gene>
    <name evidence="1" type="ORF">GHC57_09410</name>
</gene>
<proteinExistence type="predicted"/>
<comment type="caution">
    <text evidence="1">The sequence shown here is derived from an EMBL/GenBank/DDBJ whole genome shotgun (WGS) entry which is preliminary data.</text>
</comment>
<keyword evidence="2" id="KW-1185">Reference proteome</keyword>
<dbReference type="EMBL" id="WIVE01000025">
    <property type="protein sequence ID" value="MQX36732.1"/>
    <property type="molecule type" value="Genomic_DNA"/>
</dbReference>
<dbReference type="RefSeq" id="WP_153343497.1">
    <property type="nucleotide sequence ID" value="NZ_WIVE01000025.1"/>
</dbReference>
<dbReference type="AlphaFoldDB" id="A0A7X1ZEB5"/>
<dbReference type="Proteomes" id="UP000434582">
    <property type="component" value="Unassembled WGS sequence"/>
</dbReference>
<evidence type="ECO:0008006" key="3">
    <source>
        <dbReference type="Google" id="ProtNLM"/>
    </source>
</evidence>
<name>A0A7X1ZEB5_9PROT</name>
<reference evidence="1 2" key="1">
    <citation type="submission" date="2019-10" db="EMBL/GenBank/DDBJ databases">
        <title>Draft whole-genome sequence of the purple nonsulfur photosynthetic bacterium Roseospira navarrensis DSM 15114.</title>
        <authorList>
            <person name="Kyndt J.A."/>
            <person name="Meyer T.E."/>
        </authorList>
    </citation>
    <scope>NUCLEOTIDE SEQUENCE [LARGE SCALE GENOMIC DNA]</scope>
    <source>
        <strain evidence="1 2">DSM 15114</strain>
    </source>
</reference>
<evidence type="ECO:0000313" key="2">
    <source>
        <dbReference type="Proteomes" id="UP000434582"/>
    </source>
</evidence>
<evidence type="ECO:0000313" key="1">
    <source>
        <dbReference type="EMBL" id="MQX36732.1"/>
    </source>
</evidence>
<protein>
    <recommendedName>
        <fullName evidence="3">Cell division protein FtsL</fullName>
    </recommendedName>
</protein>
<dbReference type="OrthoDB" id="7165680at2"/>
<sequence length="144" mass="15668">MTIRGTAALWGVLAVAAATGLFLLKYEVIALEGKLERVTEDIEADRRAIHVLRAEWSYLNEPDALDRLVGRHLDLVPVGPERMTVLDAIPLRPRPPAVDQAGAALPFDPVRPPRVLYPGTTHAIPLPGEKPTVLADAATMRTEP</sequence>